<dbReference type="InterPro" id="IPR005031">
    <property type="entry name" value="COQ10_START"/>
</dbReference>
<proteinExistence type="predicted"/>
<dbReference type="EMBL" id="FMCX01000001">
    <property type="protein sequence ID" value="SCE80841.1"/>
    <property type="molecule type" value="Genomic_DNA"/>
</dbReference>
<name>A0A1C4VAK6_9ACTN</name>
<dbReference type="InterPro" id="IPR023393">
    <property type="entry name" value="START-like_dom_sf"/>
</dbReference>
<evidence type="ECO:0000313" key="3">
    <source>
        <dbReference type="EMBL" id="SCE80841.1"/>
    </source>
</evidence>
<dbReference type="PANTHER" id="PTHR33824">
    <property type="entry name" value="POLYKETIDE CYCLASE/DEHYDRASE AND LIPID TRANSPORT SUPERFAMILY PROTEIN"/>
    <property type="match status" value="1"/>
</dbReference>
<keyword evidence="4" id="KW-1185">Reference proteome</keyword>
<protein>
    <submittedName>
        <fullName evidence="3">Polyketide cyclase / dehydrase and lipid transport</fullName>
    </submittedName>
</protein>
<dbReference type="OrthoDB" id="3695445at2"/>
<feature type="region of interest" description="Disordered" evidence="1">
    <location>
        <begin position="139"/>
        <end position="176"/>
    </location>
</feature>
<sequence length="244" mass="26045">MTTKVEKSIEVQVPVSTAYNQWTQFEEFPRFMGGVKEVRQLDDKRLHWVAQIGGVKREWDARILEQVPDTKVAWAATEGATNAGAVYFEPLGPGRTAVRLHLEYEPEGLVEKAGDALNIVEKQAESDLEKFRSYIEGQGSESGAWRGSVNDGLSVGTPGVEDAAASRGDSGKAGVSGKTVAAGAAAAAAGIAAAAAAKHRSDRDQDTDRVTVSEPDYVVTETEVVTPVTETTTYPTGTEPGHRL</sequence>
<feature type="compositionally biased region" description="Low complexity" evidence="1">
    <location>
        <begin position="214"/>
        <end position="244"/>
    </location>
</feature>
<evidence type="ECO:0000259" key="2">
    <source>
        <dbReference type="Pfam" id="PF03364"/>
    </source>
</evidence>
<dbReference type="Pfam" id="PF03364">
    <property type="entry name" value="Polyketide_cyc"/>
    <property type="match status" value="1"/>
</dbReference>
<accession>A0A1C4VAK6</accession>
<dbReference type="PANTHER" id="PTHR33824:SF7">
    <property type="entry name" value="POLYKETIDE CYCLASE_DEHYDRASE AND LIPID TRANSPORT SUPERFAMILY PROTEIN"/>
    <property type="match status" value="1"/>
</dbReference>
<evidence type="ECO:0000313" key="4">
    <source>
        <dbReference type="Proteomes" id="UP000199504"/>
    </source>
</evidence>
<gene>
    <name evidence="3" type="ORF">GA0070564_1011067</name>
</gene>
<dbReference type="Gene3D" id="3.30.530.20">
    <property type="match status" value="1"/>
</dbReference>
<evidence type="ECO:0000256" key="1">
    <source>
        <dbReference type="SAM" id="MobiDB-lite"/>
    </source>
</evidence>
<organism evidence="3 4">
    <name type="scientific">Micromonospora mirobrigensis</name>
    <dbReference type="NCBI Taxonomy" id="262898"/>
    <lineage>
        <taxon>Bacteria</taxon>
        <taxon>Bacillati</taxon>
        <taxon>Actinomycetota</taxon>
        <taxon>Actinomycetes</taxon>
        <taxon>Micromonosporales</taxon>
        <taxon>Micromonosporaceae</taxon>
        <taxon>Micromonospora</taxon>
    </lineage>
</organism>
<feature type="domain" description="Coenzyme Q-binding protein COQ10 START" evidence="2">
    <location>
        <begin position="11"/>
        <end position="128"/>
    </location>
</feature>
<dbReference type="Proteomes" id="UP000199504">
    <property type="component" value="Unassembled WGS sequence"/>
</dbReference>
<dbReference type="SUPFAM" id="SSF55961">
    <property type="entry name" value="Bet v1-like"/>
    <property type="match status" value="1"/>
</dbReference>
<feature type="compositionally biased region" description="Basic and acidic residues" evidence="1">
    <location>
        <begin position="199"/>
        <end position="211"/>
    </location>
</feature>
<dbReference type="InterPro" id="IPR047137">
    <property type="entry name" value="ORF3"/>
</dbReference>
<dbReference type="STRING" id="262898.GA0070564_1011067"/>
<feature type="region of interest" description="Disordered" evidence="1">
    <location>
        <begin position="198"/>
        <end position="244"/>
    </location>
</feature>
<dbReference type="AlphaFoldDB" id="A0A1C4VAK6"/>
<dbReference type="CDD" id="cd07817">
    <property type="entry name" value="SRPBCC_8"/>
    <property type="match status" value="1"/>
</dbReference>
<reference evidence="4" key="1">
    <citation type="submission" date="2016-06" db="EMBL/GenBank/DDBJ databases">
        <authorList>
            <person name="Varghese N."/>
            <person name="Submissions Spin"/>
        </authorList>
    </citation>
    <scope>NUCLEOTIDE SEQUENCE [LARGE SCALE GENOMIC DNA]</scope>
    <source>
        <strain evidence="4">DSM 44830</strain>
    </source>
</reference>